<comment type="catalytic activity">
    <reaction evidence="5">
        <text>Co-precorrin-5B + S-adenosyl-L-methionine = Co-precorrin-6A + S-adenosyl-L-homocysteine</text>
        <dbReference type="Rhea" id="RHEA:26285"/>
        <dbReference type="ChEBI" id="CHEBI:57856"/>
        <dbReference type="ChEBI" id="CHEBI:59789"/>
        <dbReference type="ChEBI" id="CHEBI:60063"/>
        <dbReference type="ChEBI" id="CHEBI:60064"/>
        <dbReference type="EC" id="2.1.1.195"/>
    </reaction>
</comment>
<protein>
    <recommendedName>
        <fullName evidence="5">Cobalt-precorrin-5B C(1)-methyltransferase</fullName>
        <ecNumber evidence="5">2.1.1.195</ecNumber>
    </recommendedName>
    <alternativeName>
        <fullName evidence="5">Cobalt-precorrin-6A synthase</fullName>
    </alternativeName>
</protein>
<gene>
    <name evidence="5 7" type="primary">cbiD</name>
    <name evidence="7" type="ordered locus">BURPS1710b_2115</name>
</gene>
<dbReference type="Pfam" id="PF01888">
    <property type="entry name" value="CbiD"/>
    <property type="match status" value="1"/>
</dbReference>
<evidence type="ECO:0000256" key="1">
    <source>
        <dbReference type="ARBA" id="ARBA00022573"/>
    </source>
</evidence>
<dbReference type="InterPro" id="IPR002748">
    <property type="entry name" value="CbiD"/>
</dbReference>
<evidence type="ECO:0000256" key="2">
    <source>
        <dbReference type="ARBA" id="ARBA00022603"/>
    </source>
</evidence>
<evidence type="ECO:0000256" key="4">
    <source>
        <dbReference type="ARBA" id="ARBA00022691"/>
    </source>
</evidence>
<proteinExistence type="inferred from homology"/>
<dbReference type="UniPathway" id="UPA00148">
    <property type="reaction ID" value="UER00227"/>
</dbReference>
<dbReference type="EC" id="2.1.1.195" evidence="5"/>
<feature type="compositionally biased region" description="Basic residues" evidence="6">
    <location>
        <begin position="405"/>
        <end position="449"/>
    </location>
</feature>
<dbReference type="GO" id="GO:0032259">
    <property type="term" value="P:methylation"/>
    <property type="evidence" value="ECO:0007669"/>
    <property type="project" value="UniProtKB-KW"/>
</dbReference>
<feature type="compositionally biased region" description="Basic and acidic residues" evidence="6">
    <location>
        <begin position="311"/>
        <end position="321"/>
    </location>
</feature>
<feature type="region of interest" description="Disordered" evidence="6">
    <location>
        <begin position="385"/>
        <end position="471"/>
    </location>
</feature>
<evidence type="ECO:0000313" key="7">
    <source>
        <dbReference type="EMBL" id="ABA48365.1"/>
    </source>
</evidence>
<sequence>MRAAAGNGIGTPRPMKACTNETSRQVSWLAGRRPQRAFPAAAKGRRGQWRESDADSLLTVAGAAAAARRALRSLLGPVGRRSTDAVLCLFSRRPSAGCAARASLSGSTETRWSTTDDRVADGGGHRRRRIRGARQAGAARARRRGGGDGRRAASRDAARAASRAARALAEAVRSRAALRAASGARVRARERRSDAVRRRRAARARARAERMARAARAVVAVARGRAHRLAVAGRRRGVARRPAARVAASAPVSGPAAVRAERGWRDARRDRRRARRARLRAERDERVRASRRPARAASRRARRCLARRARGRAERRRDRMPRVRRRAAPGAHPGLAGRRVSPRRPDHEARSARARARAARARAGRIAVGRRRGLRVDRYRMDARAPELPDDRDRGASGPAALHRAQPRRARRAGARARRGPRARRARGPARARRGVRRRRREPRRRARRLLGGPEAGGALRRARGDAAGRGGARRVARAAWRHAHAGVGRARAAARRLRRVAAGAARHAVRRAQAARRAAGARMMRDETPEQPAPLRFGYTTGSCASATSLAAARLLLTGVASDTVDIVLPKGQHVAMRLAFCRATDDGGAEAGTIKDAGDDPDVTHGALVFARVRLVHEPGVRFRAGPGVGTVTRAGLPIAVGEPAINPVPRRMMTEHLAALAAEHGYAGGFDVAIGVENGEALARKTMNPRLGIVGGLSILGTTGIVRPFSCSAYIASIHQGIDVARANGVTHIAACTGNASENAVRARYGLPDIALIEMGDFAGAVLKYLRRASVARLTLCGGFGKLSKLAAGHLDLHSRHSSIDLPLLAEWAGEAGASAVLQHEIRAANTSQQALALALAHHVPLGDVVCAHARRVARDIVPGEVDVETLAIDREGRIVGVAP</sequence>
<keyword evidence="4 5" id="KW-0949">S-adenosyl-L-methionine</keyword>
<feature type="compositionally biased region" description="Basic residues" evidence="6">
    <location>
        <begin position="352"/>
        <end position="364"/>
    </location>
</feature>
<dbReference type="NCBIfam" id="NF000849">
    <property type="entry name" value="PRK00075.1-1"/>
    <property type="match status" value="1"/>
</dbReference>
<feature type="compositionally biased region" description="Basic and acidic residues" evidence="6">
    <location>
        <begin position="145"/>
        <end position="156"/>
    </location>
</feature>
<comment type="function">
    <text evidence="5">Catalyzes the methylation of C-1 in cobalt-precorrin-5B to form cobalt-precorrin-6A.</text>
</comment>
<reference evidence="7 8" key="1">
    <citation type="submission" date="2005-09" db="EMBL/GenBank/DDBJ databases">
        <authorList>
            <person name="Woods D.E."/>
            <person name="Nierman W.C."/>
        </authorList>
    </citation>
    <scope>NUCLEOTIDE SEQUENCE [LARGE SCALE GENOMIC DNA]</scope>
    <source>
        <strain evidence="7 8">1710b</strain>
    </source>
</reference>
<accession>Q3JSE4</accession>
<keyword evidence="3 5" id="KW-0808">Transferase</keyword>
<feature type="compositionally biased region" description="Basic and acidic residues" evidence="6">
    <location>
        <begin position="279"/>
        <end position="288"/>
    </location>
</feature>
<feature type="region of interest" description="Disordered" evidence="6">
    <location>
        <begin position="102"/>
        <end position="156"/>
    </location>
</feature>
<comment type="similarity">
    <text evidence="5">Belongs to the CbiD family.</text>
</comment>
<name>Q3JSE4_BURP1</name>
<feature type="compositionally biased region" description="Basic and acidic residues" evidence="6">
    <location>
        <begin position="114"/>
        <end position="124"/>
    </location>
</feature>
<dbReference type="KEGG" id="bpm:BURPS1710b_2115"/>
<feature type="compositionally biased region" description="Basic residues" evidence="6">
    <location>
        <begin position="289"/>
        <end position="310"/>
    </location>
</feature>
<dbReference type="Gene3D" id="3.30.2110.10">
    <property type="entry name" value="CbiD-like"/>
    <property type="match status" value="1"/>
</dbReference>
<evidence type="ECO:0000313" key="8">
    <source>
        <dbReference type="Proteomes" id="UP000002700"/>
    </source>
</evidence>
<keyword evidence="2 5" id="KW-0489">Methyltransferase</keyword>
<dbReference type="GO" id="GO:0019251">
    <property type="term" value="P:anaerobic cobalamin biosynthetic process"/>
    <property type="evidence" value="ECO:0007669"/>
    <property type="project" value="UniProtKB-UniRule"/>
</dbReference>
<dbReference type="GO" id="GO:0043780">
    <property type="term" value="F:cobalt-precorrin-5B C1-methyltransferase activity"/>
    <property type="evidence" value="ECO:0007669"/>
    <property type="project" value="RHEA"/>
</dbReference>
<dbReference type="NCBIfam" id="TIGR00312">
    <property type="entry name" value="cbiD"/>
    <property type="match status" value="1"/>
</dbReference>
<dbReference type="PANTHER" id="PTHR35863">
    <property type="entry name" value="COBALT-PRECORRIN-5B C(1)-METHYLTRANSFERASE"/>
    <property type="match status" value="1"/>
</dbReference>
<dbReference type="InterPro" id="IPR036074">
    <property type="entry name" value="CbiD_sf"/>
</dbReference>
<dbReference type="EMBL" id="CP000124">
    <property type="protein sequence ID" value="ABA48365.1"/>
    <property type="molecule type" value="Genomic_DNA"/>
</dbReference>
<evidence type="ECO:0000256" key="3">
    <source>
        <dbReference type="ARBA" id="ARBA00022679"/>
    </source>
</evidence>
<feature type="compositionally biased region" description="Low complexity" evidence="6">
    <location>
        <begin position="328"/>
        <end position="339"/>
    </location>
</feature>
<comment type="pathway">
    <text evidence="5">Cofactor biosynthesis; adenosylcobalamin biosynthesis; cob(II)yrinate a,c-diamide from sirohydrochlorin (anaerobic route): step 6/10.</text>
</comment>
<dbReference type="AlphaFoldDB" id="Q3JSE4"/>
<feature type="compositionally biased region" description="Polar residues" evidence="6">
    <location>
        <begin position="104"/>
        <end position="113"/>
    </location>
</feature>
<dbReference type="EnsemblBacteria" id="ABA48365">
    <property type="protein sequence ID" value="ABA48365"/>
    <property type="gene ID" value="BURPS1710b_2115"/>
</dbReference>
<evidence type="ECO:0000256" key="5">
    <source>
        <dbReference type="HAMAP-Rule" id="MF_00787"/>
    </source>
</evidence>
<dbReference type="PANTHER" id="PTHR35863:SF1">
    <property type="entry name" value="COBALT-PRECORRIN-5B C(1)-METHYLTRANSFERASE"/>
    <property type="match status" value="1"/>
</dbReference>
<feature type="compositionally biased region" description="Low complexity" evidence="6">
    <location>
        <begin position="450"/>
        <end position="460"/>
    </location>
</feature>
<evidence type="ECO:0000256" key="6">
    <source>
        <dbReference type="SAM" id="MobiDB-lite"/>
    </source>
</evidence>
<dbReference type="SUPFAM" id="SSF111342">
    <property type="entry name" value="CbiD-like"/>
    <property type="match status" value="1"/>
</dbReference>
<dbReference type="HAMAP" id="MF_00787">
    <property type="entry name" value="CbiD"/>
    <property type="match status" value="1"/>
</dbReference>
<dbReference type="HOGENOM" id="CLU_325088_0_0_4"/>
<dbReference type="Proteomes" id="UP000002700">
    <property type="component" value="Chromosome I"/>
</dbReference>
<keyword evidence="1 5" id="KW-0169">Cobalamin biosynthesis</keyword>
<feature type="region of interest" description="Disordered" evidence="6">
    <location>
        <begin position="275"/>
        <end position="364"/>
    </location>
</feature>
<organism evidence="7 8">
    <name type="scientific">Burkholderia pseudomallei (strain 1710b)</name>
    <dbReference type="NCBI Taxonomy" id="320372"/>
    <lineage>
        <taxon>Bacteria</taxon>
        <taxon>Pseudomonadati</taxon>
        <taxon>Pseudomonadota</taxon>
        <taxon>Betaproteobacteria</taxon>
        <taxon>Burkholderiales</taxon>
        <taxon>Burkholderiaceae</taxon>
        <taxon>Burkholderia</taxon>
        <taxon>pseudomallei group</taxon>
    </lineage>
</organism>
<feature type="compositionally biased region" description="Basic and acidic residues" evidence="6">
    <location>
        <begin position="385"/>
        <end position="395"/>
    </location>
</feature>